<keyword evidence="2" id="KW-1133">Transmembrane helix</keyword>
<keyword evidence="2" id="KW-0472">Membrane</keyword>
<name>A0ABU3UJN9_9ACTN</name>
<dbReference type="Proteomes" id="UP001257627">
    <property type="component" value="Unassembled WGS sequence"/>
</dbReference>
<feature type="compositionally biased region" description="Polar residues" evidence="1">
    <location>
        <begin position="121"/>
        <end position="136"/>
    </location>
</feature>
<organism evidence="3 4">
    <name type="scientific">Streptomyces mirabilis</name>
    <dbReference type="NCBI Taxonomy" id="68239"/>
    <lineage>
        <taxon>Bacteria</taxon>
        <taxon>Bacillati</taxon>
        <taxon>Actinomycetota</taxon>
        <taxon>Actinomycetes</taxon>
        <taxon>Kitasatosporales</taxon>
        <taxon>Streptomycetaceae</taxon>
        <taxon>Streptomyces</taxon>
    </lineage>
</organism>
<evidence type="ECO:0000313" key="3">
    <source>
        <dbReference type="EMBL" id="MDU8994141.1"/>
    </source>
</evidence>
<reference evidence="3 4" key="1">
    <citation type="submission" date="2023-02" db="EMBL/GenBank/DDBJ databases">
        <authorList>
            <person name="Maleckis M."/>
        </authorList>
    </citation>
    <scope>NUCLEOTIDE SEQUENCE [LARGE SCALE GENOMIC DNA]</scope>
    <source>
        <strain evidence="3 4">P8-A2</strain>
    </source>
</reference>
<evidence type="ECO:0000256" key="1">
    <source>
        <dbReference type="SAM" id="MobiDB-lite"/>
    </source>
</evidence>
<protein>
    <submittedName>
        <fullName evidence="3">Uncharacterized protein</fullName>
    </submittedName>
</protein>
<evidence type="ECO:0000313" key="4">
    <source>
        <dbReference type="Proteomes" id="UP001257627"/>
    </source>
</evidence>
<dbReference type="RefSeq" id="WP_097286421.1">
    <property type="nucleotide sequence ID" value="NZ_CP107955.1"/>
</dbReference>
<feature type="region of interest" description="Disordered" evidence="1">
    <location>
        <begin position="71"/>
        <end position="173"/>
    </location>
</feature>
<keyword evidence="2" id="KW-0812">Transmembrane</keyword>
<comment type="caution">
    <text evidence="3">The sequence shown here is derived from an EMBL/GenBank/DDBJ whole genome shotgun (WGS) entry which is preliminary data.</text>
</comment>
<dbReference type="EMBL" id="JARAKF010000001">
    <property type="protein sequence ID" value="MDU8994141.1"/>
    <property type="molecule type" value="Genomic_DNA"/>
</dbReference>
<sequence length="173" mass="17530">MITHSDEGPDFEPDDPLAVILRPASDYLGPPPGHYEAIRRGAARRRLLRTAVGVGSVCAVAALVALPIGLSTSQAPASPTVPLAPPSEGRPSSVPPSPSASPAPADPSRTPEHRTAVPTPGNRTPVPTQAPRTTGHATTRPAVPTPAPSSTPSATPTTPVAQPSIAPSGSPRR</sequence>
<evidence type="ECO:0000256" key="2">
    <source>
        <dbReference type="SAM" id="Phobius"/>
    </source>
</evidence>
<keyword evidence="4" id="KW-1185">Reference proteome</keyword>
<dbReference type="PRINTS" id="PR01217">
    <property type="entry name" value="PRICHEXTENSN"/>
</dbReference>
<proteinExistence type="predicted"/>
<feature type="compositionally biased region" description="Low complexity" evidence="1">
    <location>
        <begin position="150"/>
        <end position="161"/>
    </location>
</feature>
<feature type="transmembrane region" description="Helical" evidence="2">
    <location>
        <begin position="47"/>
        <end position="70"/>
    </location>
</feature>
<feature type="compositionally biased region" description="Pro residues" evidence="1">
    <location>
        <begin position="93"/>
        <end position="105"/>
    </location>
</feature>
<accession>A0ABU3UJN9</accession>
<gene>
    <name evidence="3" type="ORF">PU648_17750</name>
</gene>